<sequence>MLGGLHFTSWDTNRPKTAPVTSSPMAVSEDACGILTSDDDFSSTSIKRNPFVNETLQSISTKAGMSNTAQAGNWNPFLMEMSGKSPLSKNQTTATEIRFSHIGNPRVIETSLLDCPEHNKPSISIPDNEVIETYKVEEYLDTEPAHSLSDAEKSAANTIRSINEVNKEENGCKLLIGKLQSDIPQSFRSASKNMTSPLLKLNGAIQLSSFSEGSAEIEINNDDQGVNKEVEDQNVQEGIHSTTAEASVLKGFSNISPARSSTLQLNVPKVSTINGLVGEKAEAGISRTSNRFTFSDALLTGEENGAKFQPPFIAVPKDCAVLVIGPNKLLTSLQSNVIQHLKQDSVSQDLGGGPYSAPLENGADTLAESSMSNPRSSSMFIIQRNEGDNSLDQKKILETNEGPMSKLLEGSGNYPRTEIGGSKASSACLASSPEKPTITMATTYPQANREKKGTVAGEGIQCVSTVGSSYFKPISASTSLQRTKEEPQYTSLKLERKIPDTLDASTSKNPSVLSVYNRDGIERGSLIPGFGPMGPESKTPIKLPFAPIREPNVTSMAFSGSQFGGLHRQIGESQGGSRTYTKLTSKLSSSISARSSKNNRCKLAHCEGSRRPLSPSSFQIGERDDFTPLASQKCRPCRLIVAHHTRSSLLHRNVPVFDFGAVDPEIYMSFTDNEDKKRSVVRYWDKIFGCSSNKAGEQCNKVSEMLLPPSK</sequence>
<accession>A0A0R3WJJ4</accession>
<reference evidence="4" key="1">
    <citation type="submission" date="2017-02" db="UniProtKB">
        <authorList>
            <consortium name="WormBaseParasite"/>
        </authorList>
    </citation>
    <scope>IDENTIFICATION</scope>
</reference>
<protein>
    <submittedName>
        <fullName evidence="4">Breast cancer type 2 susceptibility protein homolog</fullName>
    </submittedName>
</protein>
<evidence type="ECO:0000256" key="1">
    <source>
        <dbReference type="SAM" id="MobiDB-lite"/>
    </source>
</evidence>
<keyword evidence="3" id="KW-1185">Reference proteome</keyword>
<evidence type="ECO:0000313" key="2">
    <source>
        <dbReference type="EMBL" id="VDM17068.1"/>
    </source>
</evidence>
<dbReference type="Proteomes" id="UP000274429">
    <property type="component" value="Unassembled WGS sequence"/>
</dbReference>
<feature type="region of interest" description="Disordered" evidence="1">
    <location>
        <begin position="349"/>
        <end position="374"/>
    </location>
</feature>
<organism evidence="4">
    <name type="scientific">Hydatigena taeniaeformis</name>
    <name type="common">Feline tapeworm</name>
    <name type="synonym">Taenia taeniaeformis</name>
    <dbReference type="NCBI Taxonomy" id="6205"/>
    <lineage>
        <taxon>Eukaryota</taxon>
        <taxon>Metazoa</taxon>
        <taxon>Spiralia</taxon>
        <taxon>Lophotrochozoa</taxon>
        <taxon>Platyhelminthes</taxon>
        <taxon>Cestoda</taxon>
        <taxon>Eucestoda</taxon>
        <taxon>Cyclophyllidea</taxon>
        <taxon>Taeniidae</taxon>
        <taxon>Hydatigera</taxon>
    </lineage>
</organism>
<evidence type="ECO:0000313" key="4">
    <source>
        <dbReference type="WBParaSite" id="TTAC_0000084301-mRNA-1"/>
    </source>
</evidence>
<gene>
    <name evidence="2" type="ORF">TTAC_LOCUS844</name>
</gene>
<reference evidence="2 3" key="2">
    <citation type="submission" date="2018-11" db="EMBL/GenBank/DDBJ databases">
        <authorList>
            <consortium name="Pathogen Informatics"/>
        </authorList>
    </citation>
    <scope>NUCLEOTIDE SEQUENCE [LARGE SCALE GENOMIC DNA]</scope>
</reference>
<dbReference type="WBParaSite" id="TTAC_0000084301-mRNA-1">
    <property type="protein sequence ID" value="TTAC_0000084301-mRNA-1"/>
    <property type="gene ID" value="TTAC_0000084301"/>
</dbReference>
<proteinExistence type="predicted"/>
<evidence type="ECO:0000313" key="3">
    <source>
        <dbReference type="Proteomes" id="UP000274429"/>
    </source>
</evidence>
<dbReference type="EMBL" id="UYWX01000111">
    <property type="protein sequence ID" value="VDM17068.1"/>
    <property type="molecule type" value="Genomic_DNA"/>
</dbReference>
<dbReference type="AlphaFoldDB" id="A0A0R3WJJ4"/>
<name>A0A0R3WJJ4_HYDTA</name>